<sequence>MRTLKFLGMWAKMTLVAILAMVVEIATITTLWILAPVAAITVLAWAAVTAGMWREWRAHATGYTHQITDLRRERV</sequence>
<protein>
    <submittedName>
        <fullName evidence="1">Uncharacterized protein</fullName>
    </submittedName>
</protein>
<keyword evidence="2" id="KW-1185">Reference proteome</keyword>
<proteinExistence type="predicted"/>
<evidence type="ECO:0000313" key="1">
    <source>
        <dbReference type="EMBL" id="SDC18002.1"/>
    </source>
</evidence>
<name>A0A222VNV2_9PSEU</name>
<evidence type="ECO:0000313" key="2">
    <source>
        <dbReference type="Proteomes" id="UP000199494"/>
    </source>
</evidence>
<dbReference type="STRING" id="530584.SAMN05421630_101717"/>
<dbReference type="KEGG" id="pmad:BAY61_11730"/>
<reference evidence="1 2" key="1">
    <citation type="submission" date="2016-10" db="EMBL/GenBank/DDBJ databases">
        <authorList>
            <person name="de Groot N.N."/>
        </authorList>
    </citation>
    <scope>NUCLEOTIDE SEQUENCE [LARGE SCALE GENOMIC DNA]</scope>
    <source>
        <strain evidence="1 2">CGMCC 4.5506</strain>
    </source>
</reference>
<organism evidence="1 2">
    <name type="scientific">Prauserella marina</name>
    <dbReference type="NCBI Taxonomy" id="530584"/>
    <lineage>
        <taxon>Bacteria</taxon>
        <taxon>Bacillati</taxon>
        <taxon>Actinomycetota</taxon>
        <taxon>Actinomycetes</taxon>
        <taxon>Pseudonocardiales</taxon>
        <taxon>Pseudonocardiaceae</taxon>
        <taxon>Prauserella</taxon>
    </lineage>
</organism>
<dbReference type="RefSeq" id="WP_091797037.1">
    <property type="nucleotide sequence ID" value="NZ_CP016353.1"/>
</dbReference>
<dbReference type="Proteomes" id="UP000199494">
    <property type="component" value="Unassembled WGS sequence"/>
</dbReference>
<gene>
    <name evidence="1" type="ORF">SAMN05421630_101717</name>
</gene>
<accession>A0A222VNV2</accession>
<dbReference type="AlphaFoldDB" id="A0A222VNV2"/>
<dbReference type="EMBL" id="FMZE01000001">
    <property type="protein sequence ID" value="SDC18002.1"/>
    <property type="molecule type" value="Genomic_DNA"/>
</dbReference>
<dbReference type="OrthoDB" id="3630364at2"/>